<dbReference type="GO" id="GO:0001682">
    <property type="term" value="P:tRNA 5'-leader removal"/>
    <property type="evidence" value="ECO:0007669"/>
    <property type="project" value="InterPro"/>
</dbReference>
<proteinExistence type="predicted"/>
<dbReference type="EMBL" id="CAUYUE010000004">
    <property type="protein sequence ID" value="CAK0764161.1"/>
    <property type="molecule type" value="Genomic_DNA"/>
</dbReference>
<evidence type="ECO:0000313" key="2">
    <source>
        <dbReference type="Proteomes" id="UP001314263"/>
    </source>
</evidence>
<accession>A0AAV1I0S5</accession>
<dbReference type="PANTHER" id="PTHR15396:SF1">
    <property type="entry name" value="RIBONUCLEASE P PROTEIN SUBUNIT P40"/>
    <property type="match status" value="1"/>
</dbReference>
<evidence type="ECO:0000313" key="1">
    <source>
        <dbReference type="EMBL" id="CAK0764161.1"/>
    </source>
</evidence>
<dbReference type="Proteomes" id="UP001314263">
    <property type="component" value="Unassembled WGS sequence"/>
</dbReference>
<dbReference type="AlphaFoldDB" id="A0AAV1I0S5"/>
<gene>
    <name evidence="1" type="ORF">CVIRNUC_003130</name>
</gene>
<dbReference type="Pfam" id="PF08584">
    <property type="entry name" value="Ribonuc_P_40"/>
    <property type="match status" value="1"/>
</dbReference>
<dbReference type="GO" id="GO:0030681">
    <property type="term" value="C:multimeric ribonuclease P complex"/>
    <property type="evidence" value="ECO:0007669"/>
    <property type="project" value="TreeGrafter"/>
</dbReference>
<dbReference type="InterPro" id="IPR013893">
    <property type="entry name" value="RNase_P_Rpp40"/>
</dbReference>
<dbReference type="PANTHER" id="PTHR15396">
    <property type="entry name" value="RIBONUCLEASE P PROTEIN SUBUNIT P40"/>
    <property type="match status" value="1"/>
</dbReference>
<protein>
    <submittedName>
        <fullName evidence="1">Uncharacterized protein</fullName>
    </submittedName>
</protein>
<dbReference type="GO" id="GO:0000172">
    <property type="term" value="C:ribonuclease MRP complex"/>
    <property type="evidence" value="ECO:0007669"/>
    <property type="project" value="TreeGrafter"/>
</dbReference>
<reference evidence="1 2" key="1">
    <citation type="submission" date="2023-10" db="EMBL/GenBank/DDBJ databases">
        <authorList>
            <person name="Maclean D."/>
            <person name="Macfadyen A."/>
        </authorList>
    </citation>
    <scope>NUCLEOTIDE SEQUENCE [LARGE SCALE GENOMIC DNA]</scope>
</reference>
<dbReference type="GO" id="GO:0000171">
    <property type="term" value="F:ribonuclease MRP activity"/>
    <property type="evidence" value="ECO:0007669"/>
    <property type="project" value="TreeGrafter"/>
</dbReference>
<comment type="caution">
    <text evidence="1">The sequence shown here is derived from an EMBL/GenBank/DDBJ whole genome shotgun (WGS) entry which is preliminary data.</text>
</comment>
<keyword evidence="2" id="KW-1185">Reference proteome</keyword>
<name>A0AAV1I0S5_9CHLO</name>
<organism evidence="1 2">
    <name type="scientific">Coccomyxa viridis</name>
    <dbReference type="NCBI Taxonomy" id="1274662"/>
    <lineage>
        <taxon>Eukaryota</taxon>
        <taxon>Viridiplantae</taxon>
        <taxon>Chlorophyta</taxon>
        <taxon>core chlorophytes</taxon>
        <taxon>Trebouxiophyceae</taxon>
        <taxon>Trebouxiophyceae incertae sedis</taxon>
        <taxon>Coccomyxaceae</taxon>
        <taxon>Coccomyxa</taxon>
    </lineage>
</organism>
<sequence>MDELSAVYEWLGEISCGVTGVHSAHVSQETSPASAERRISYVNVAGLLPACSVQDAVAAARQHMKDAGCEWAAVSVWGFLDAPVSWHGARHGRGPLLGGENDFTLLLLPRDQYVLFIAAGEGDGFSRISPG</sequence>
<dbReference type="GO" id="GO:0004526">
    <property type="term" value="F:ribonuclease P activity"/>
    <property type="evidence" value="ECO:0007669"/>
    <property type="project" value="TreeGrafter"/>
</dbReference>
<dbReference type="GO" id="GO:0000447">
    <property type="term" value="P:endonucleolytic cleavage in ITS1 to separate SSU-rRNA from 5.8S rRNA and LSU-rRNA from tricistronic rRNA transcript (SSU-rRNA, 5.8S rRNA, LSU-rRNA)"/>
    <property type="evidence" value="ECO:0007669"/>
    <property type="project" value="TreeGrafter"/>
</dbReference>